<reference evidence="1" key="1">
    <citation type="journal article" date="2020" name="mSystems">
        <title>Genome- and Community-Level Interaction Insights into Carbon Utilization and Element Cycling Functions of Hydrothermarchaeota in Hydrothermal Sediment.</title>
        <authorList>
            <person name="Zhou Z."/>
            <person name="Liu Y."/>
            <person name="Xu W."/>
            <person name="Pan J."/>
            <person name="Luo Z.H."/>
            <person name="Li M."/>
        </authorList>
    </citation>
    <scope>NUCLEOTIDE SEQUENCE [LARGE SCALE GENOMIC DNA]</scope>
    <source>
        <strain evidence="1">SpSt-110</strain>
    </source>
</reference>
<name>A0A7J3Y0K8_9CREN</name>
<comment type="caution">
    <text evidence="1">The sequence shown here is derived from an EMBL/GenBank/DDBJ whole genome shotgun (WGS) entry which is preliminary data.</text>
</comment>
<accession>A0A7J3Y0K8</accession>
<dbReference type="EMBL" id="DRYK01000089">
    <property type="protein sequence ID" value="HHP68538.1"/>
    <property type="molecule type" value="Genomic_DNA"/>
</dbReference>
<organism evidence="1">
    <name type="scientific">Thermogladius calderae</name>
    <dbReference type="NCBI Taxonomy" id="1200300"/>
    <lineage>
        <taxon>Archaea</taxon>
        <taxon>Thermoproteota</taxon>
        <taxon>Thermoprotei</taxon>
        <taxon>Desulfurococcales</taxon>
        <taxon>Desulfurococcaceae</taxon>
        <taxon>Thermogladius</taxon>
    </lineage>
</organism>
<sequence length="94" mass="10742">MPSDLVQAYVTCWRNCHLRTLESLAMWGLAVKAWIEECGGEKRFKKVKLELFDGSVVESGCFLDEEVFQSIRIINAYIGFARQNNAIENIKVVD</sequence>
<dbReference type="AlphaFoldDB" id="A0A7J3Y0K8"/>
<gene>
    <name evidence="1" type="ORF">ENM60_07155</name>
</gene>
<protein>
    <submittedName>
        <fullName evidence="1">Uncharacterized protein</fullName>
    </submittedName>
</protein>
<proteinExistence type="predicted"/>
<evidence type="ECO:0000313" key="1">
    <source>
        <dbReference type="EMBL" id="HHP68538.1"/>
    </source>
</evidence>